<proteinExistence type="predicted"/>
<evidence type="ECO:0000313" key="1">
    <source>
        <dbReference type="EMBL" id="KAF6038043.1"/>
    </source>
</evidence>
<accession>A0A7J7KII9</accession>
<dbReference type="Proteomes" id="UP000593567">
    <property type="component" value="Unassembled WGS sequence"/>
</dbReference>
<reference evidence="1" key="1">
    <citation type="submission" date="2020-06" db="EMBL/GenBank/DDBJ databases">
        <title>Draft genome of Bugula neritina, a colonial animal packing powerful symbionts and potential medicines.</title>
        <authorList>
            <person name="Rayko M."/>
        </authorList>
    </citation>
    <scope>NUCLEOTIDE SEQUENCE [LARGE SCALE GENOMIC DNA]</scope>
    <source>
        <strain evidence="1">Kwan_BN1</strain>
    </source>
</reference>
<sequence length="390" mass="43022">MYGNSYGSKLKPIAGTHDQLQVEGFVSSEAYSSSKLRVVSLNKNILRTNRFYQVIERELKKSLIKIPDDQNQKKATPGVDTDGYQMNCIADRPAPAYLSVGSESQAASGTAMLCESGEELPDLQDGSVKEGVLAGSKKAKKRQVSQSLSKNKSFEILHNLPTKSGDRLPSTIKDCSAPDEEDCGKPDLMLLADSMFKTATWVMKHFSNTEAPEHHESLSHDQVVHTPTMETDKEDLYSTSFSNVLNSKNTNVKPWCGTPLETLAENILPNSAPGRFAQHSLKRHIKDDALLHFPSKRTRPANQHSTSSFEQYSHWCNPCHQITGPAVGSFSSAVFHSPFSTPPVLHSLENRHIPSYATPLRSSKLARCTFSSSTEFTSLSPALQRIFAPL</sequence>
<evidence type="ECO:0000313" key="2">
    <source>
        <dbReference type="Proteomes" id="UP000593567"/>
    </source>
</evidence>
<dbReference type="AlphaFoldDB" id="A0A7J7KII9"/>
<organism evidence="1 2">
    <name type="scientific">Bugula neritina</name>
    <name type="common">Brown bryozoan</name>
    <name type="synonym">Sertularia neritina</name>
    <dbReference type="NCBI Taxonomy" id="10212"/>
    <lineage>
        <taxon>Eukaryota</taxon>
        <taxon>Metazoa</taxon>
        <taxon>Spiralia</taxon>
        <taxon>Lophotrochozoa</taxon>
        <taxon>Bryozoa</taxon>
        <taxon>Gymnolaemata</taxon>
        <taxon>Cheilostomatida</taxon>
        <taxon>Flustrina</taxon>
        <taxon>Buguloidea</taxon>
        <taxon>Bugulidae</taxon>
        <taxon>Bugula</taxon>
    </lineage>
</organism>
<comment type="caution">
    <text evidence="1">The sequence shown here is derived from an EMBL/GenBank/DDBJ whole genome shotgun (WGS) entry which is preliminary data.</text>
</comment>
<keyword evidence="2" id="KW-1185">Reference proteome</keyword>
<protein>
    <submittedName>
        <fullName evidence="1">Uncharacterized protein</fullName>
    </submittedName>
</protein>
<dbReference type="EMBL" id="VXIV02000479">
    <property type="protein sequence ID" value="KAF6038043.1"/>
    <property type="molecule type" value="Genomic_DNA"/>
</dbReference>
<name>A0A7J7KII9_BUGNE</name>
<gene>
    <name evidence="1" type="ORF">EB796_003645</name>
</gene>